<organism evidence="1 2">
    <name type="scientific">Acidihalobacter yilgarnensis</name>
    <dbReference type="NCBI Taxonomy" id="2819280"/>
    <lineage>
        <taxon>Bacteria</taxon>
        <taxon>Pseudomonadati</taxon>
        <taxon>Pseudomonadota</taxon>
        <taxon>Gammaproteobacteria</taxon>
        <taxon>Chromatiales</taxon>
        <taxon>Ectothiorhodospiraceae</taxon>
        <taxon>Acidihalobacter</taxon>
    </lineage>
</organism>
<dbReference type="AlphaFoldDB" id="A0A1D8INS2"/>
<dbReference type="Proteomes" id="UP000095401">
    <property type="component" value="Chromosome"/>
</dbReference>
<dbReference type="RefSeq" id="WP_070078496.1">
    <property type="nucleotide sequence ID" value="NZ_CP017415.1"/>
</dbReference>
<keyword evidence="2" id="KW-1185">Reference proteome</keyword>
<evidence type="ECO:0000313" key="2">
    <source>
        <dbReference type="Proteomes" id="UP000095401"/>
    </source>
</evidence>
<sequence length="183" mass="20080">MSSLSIRRYIMPVMVAAALVALALVTLFPSKTDSLKQSRSALATFERHVTETAQPAEQAWLQFKQQSAVYVQKKDFHALYQAANQTYDSIDKVGVTLAAIPIPKLHNTHARQAAWKALEDTRAKYTMLAAAAQVWIKMAGVGQLTSDELIAIEGVEKQAAKYQRMIPGDFALAHSALEPPTSP</sequence>
<evidence type="ECO:0000313" key="1">
    <source>
        <dbReference type="EMBL" id="AOU98120.1"/>
    </source>
</evidence>
<gene>
    <name evidence="1" type="ORF">BI364_09260</name>
</gene>
<accession>A0A1D8INS2</accession>
<dbReference type="EMBL" id="CP017415">
    <property type="protein sequence ID" value="AOU98120.1"/>
    <property type="molecule type" value="Genomic_DNA"/>
</dbReference>
<protein>
    <submittedName>
        <fullName evidence="1">Uncharacterized protein</fullName>
    </submittedName>
</protein>
<dbReference type="KEGG" id="aprs:BI364_09260"/>
<reference evidence="2" key="1">
    <citation type="submission" date="2016-09" db="EMBL/GenBank/DDBJ databases">
        <title>Acidihalobacter prosperus F5.</title>
        <authorList>
            <person name="Khaleque H.N."/>
            <person name="Ramsay J.P."/>
            <person name="Kaksonen A.H."/>
            <person name="Boxall N.J."/>
            <person name="Watkin E.L.J."/>
        </authorList>
    </citation>
    <scope>NUCLEOTIDE SEQUENCE [LARGE SCALE GENOMIC DNA]</scope>
    <source>
        <strain evidence="2">F5</strain>
    </source>
</reference>
<proteinExistence type="predicted"/>
<name>A0A1D8INS2_9GAMM</name>